<organism evidence="2">
    <name type="scientific">Acromyrmex echinatior</name>
    <name type="common">Panamanian leafcutter ant</name>
    <name type="synonym">Acromyrmex octospinosus echinatior</name>
    <dbReference type="NCBI Taxonomy" id="103372"/>
    <lineage>
        <taxon>Eukaryota</taxon>
        <taxon>Metazoa</taxon>
        <taxon>Ecdysozoa</taxon>
        <taxon>Arthropoda</taxon>
        <taxon>Hexapoda</taxon>
        <taxon>Insecta</taxon>
        <taxon>Pterygota</taxon>
        <taxon>Neoptera</taxon>
        <taxon>Endopterygota</taxon>
        <taxon>Hymenoptera</taxon>
        <taxon>Apocrita</taxon>
        <taxon>Aculeata</taxon>
        <taxon>Formicoidea</taxon>
        <taxon>Formicidae</taxon>
        <taxon>Myrmicinae</taxon>
        <taxon>Acromyrmex</taxon>
    </lineage>
</organism>
<keyword evidence="2" id="KW-1185">Reference proteome</keyword>
<sequence>MSSRYRLQGAMSRVLTGYQDNVPLRIPSRPLVLADGPKSHTIFRVASLNISAPKENRSSRQKKQGRLSKIGWVYSEEDSLQKKPMEEEMQLQIAGGTGRRICDDRRELPSV</sequence>
<evidence type="ECO:0000313" key="1">
    <source>
        <dbReference type="EMBL" id="EGI71110.1"/>
    </source>
</evidence>
<proteinExistence type="predicted"/>
<dbReference type="EMBL" id="GL887490">
    <property type="protein sequence ID" value="EGI71110.1"/>
    <property type="molecule type" value="Genomic_DNA"/>
</dbReference>
<dbReference type="Proteomes" id="UP000007755">
    <property type="component" value="Unassembled WGS sequence"/>
</dbReference>
<accession>F4W3X5</accession>
<name>F4W3X5_ACREC</name>
<dbReference type="AlphaFoldDB" id="F4W3X5"/>
<reference evidence="1" key="1">
    <citation type="submission" date="2011-02" db="EMBL/GenBank/DDBJ databases">
        <title>The genome of the leaf-cutting ant Acromyrmex echinatior suggests key adaptations to social evolution and fungus farming.</title>
        <authorList>
            <person name="Nygaard S."/>
            <person name="Zhang G."/>
        </authorList>
    </citation>
    <scope>NUCLEOTIDE SEQUENCE</scope>
</reference>
<gene>
    <name evidence="1" type="ORF">G5I_00076</name>
</gene>
<dbReference type="InParanoid" id="F4W3X5"/>
<evidence type="ECO:0000313" key="2">
    <source>
        <dbReference type="Proteomes" id="UP000007755"/>
    </source>
</evidence>
<protein>
    <submittedName>
        <fullName evidence="1">Uncharacterized protein</fullName>
    </submittedName>
</protein>